<comment type="subunit">
    <text evidence="3">Monomer.</text>
</comment>
<accession>A0A2S7UWN5</accession>
<gene>
    <name evidence="13" type="ORF">BTO11_09780</name>
</gene>
<reference evidence="13 14" key="1">
    <citation type="submission" date="2016-12" db="EMBL/GenBank/DDBJ databases">
        <title>Diversity of luminous bacteria.</title>
        <authorList>
            <person name="Yoshizawa S."/>
            <person name="Kogure K."/>
        </authorList>
    </citation>
    <scope>NUCLEOTIDE SEQUENCE [LARGE SCALE GENOMIC DNA]</scope>
    <source>
        <strain evidence="13 14">SA4-48</strain>
    </source>
</reference>
<dbReference type="Proteomes" id="UP000239007">
    <property type="component" value="Unassembled WGS sequence"/>
</dbReference>
<name>A0A2S7UWN5_9GAMM</name>
<evidence type="ECO:0000313" key="13">
    <source>
        <dbReference type="EMBL" id="PQJ53922.1"/>
    </source>
</evidence>
<evidence type="ECO:0000256" key="7">
    <source>
        <dbReference type="ARBA" id="ARBA00022927"/>
    </source>
</evidence>
<keyword evidence="11" id="KW-0998">Cell outer membrane</keyword>
<dbReference type="PROSITE" id="PS51257">
    <property type="entry name" value="PROKAR_LIPOPROTEIN"/>
    <property type="match status" value="1"/>
</dbReference>
<keyword evidence="14" id="KW-1185">Reference proteome</keyword>
<comment type="subcellular location">
    <subcellularLocation>
        <location evidence="1">Cell outer membrane</location>
        <topology evidence="1">Lipid-anchor</topology>
    </subcellularLocation>
</comment>
<evidence type="ECO:0000256" key="1">
    <source>
        <dbReference type="ARBA" id="ARBA00004459"/>
    </source>
</evidence>
<comment type="caution">
    <text evidence="13">The sequence shown here is derived from an EMBL/GenBank/DDBJ whole genome shotgun (WGS) entry which is preliminary data.</text>
</comment>
<dbReference type="RefSeq" id="WP_105052422.1">
    <property type="nucleotide sequence ID" value="NZ_BMYG01000002.1"/>
</dbReference>
<keyword evidence="9" id="KW-0564">Palmitate</keyword>
<evidence type="ECO:0000256" key="9">
    <source>
        <dbReference type="ARBA" id="ARBA00023139"/>
    </source>
</evidence>
<keyword evidence="5" id="KW-0813">Transport</keyword>
<keyword evidence="12 13" id="KW-0449">Lipoprotein</keyword>
<dbReference type="AlphaFoldDB" id="A0A2S7UWN5"/>
<protein>
    <recommendedName>
        <fullName evidence="4">Outer-membrane lipoprotein LolB</fullName>
    </recommendedName>
</protein>
<keyword evidence="10" id="KW-0143">Chaperone</keyword>
<dbReference type="NCBIfam" id="TIGR00548">
    <property type="entry name" value="lolB"/>
    <property type="match status" value="1"/>
</dbReference>
<evidence type="ECO:0000256" key="4">
    <source>
        <dbReference type="ARBA" id="ARBA00016202"/>
    </source>
</evidence>
<evidence type="ECO:0000256" key="8">
    <source>
        <dbReference type="ARBA" id="ARBA00023136"/>
    </source>
</evidence>
<dbReference type="GO" id="GO:0015031">
    <property type="term" value="P:protein transport"/>
    <property type="evidence" value="ECO:0007669"/>
    <property type="project" value="UniProtKB-KW"/>
</dbReference>
<dbReference type="GO" id="GO:0009279">
    <property type="term" value="C:cell outer membrane"/>
    <property type="evidence" value="ECO:0007669"/>
    <property type="project" value="UniProtKB-SubCell"/>
</dbReference>
<keyword evidence="7" id="KW-0653">Protein transport</keyword>
<dbReference type="InterPro" id="IPR004565">
    <property type="entry name" value="OM_lipoprot_LolB"/>
</dbReference>
<dbReference type="SUPFAM" id="SSF89392">
    <property type="entry name" value="Prokaryotic lipoproteins and lipoprotein localization factors"/>
    <property type="match status" value="1"/>
</dbReference>
<dbReference type="CDD" id="cd16326">
    <property type="entry name" value="LolB"/>
    <property type="match status" value="1"/>
</dbReference>
<evidence type="ECO:0000256" key="2">
    <source>
        <dbReference type="ARBA" id="ARBA00009696"/>
    </source>
</evidence>
<dbReference type="EMBL" id="MSCH01000003">
    <property type="protein sequence ID" value="PQJ53922.1"/>
    <property type="molecule type" value="Genomic_DNA"/>
</dbReference>
<dbReference type="Pfam" id="PF03550">
    <property type="entry name" value="LolB"/>
    <property type="match status" value="1"/>
</dbReference>
<organism evidence="13 14">
    <name type="scientific">Psychrosphaera saromensis</name>
    <dbReference type="NCBI Taxonomy" id="716813"/>
    <lineage>
        <taxon>Bacteria</taxon>
        <taxon>Pseudomonadati</taxon>
        <taxon>Pseudomonadota</taxon>
        <taxon>Gammaproteobacteria</taxon>
        <taxon>Alteromonadales</taxon>
        <taxon>Pseudoalteromonadaceae</taxon>
        <taxon>Psychrosphaera</taxon>
    </lineage>
</organism>
<proteinExistence type="inferred from homology"/>
<evidence type="ECO:0000256" key="12">
    <source>
        <dbReference type="ARBA" id="ARBA00023288"/>
    </source>
</evidence>
<keyword evidence="6" id="KW-0732">Signal</keyword>
<evidence type="ECO:0000256" key="10">
    <source>
        <dbReference type="ARBA" id="ARBA00023186"/>
    </source>
</evidence>
<evidence type="ECO:0000256" key="3">
    <source>
        <dbReference type="ARBA" id="ARBA00011245"/>
    </source>
</evidence>
<dbReference type="InterPro" id="IPR029046">
    <property type="entry name" value="LolA/LolB/LppX"/>
</dbReference>
<dbReference type="Gene3D" id="2.50.20.10">
    <property type="entry name" value="Lipoprotein localisation LolA/LolB/LppX"/>
    <property type="match status" value="1"/>
</dbReference>
<evidence type="ECO:0000313" key="14">
    <source>
        <dbReference type="Proteomes" id="UP000239007"/>
    </source>
</evidence>
<keyword evidence="8" id="KW-0472">Membrane</keyword>
<evidence type="ECO:0000256" key="11">
    <source>
        <dbReference type="ARBA" id="ARBA00023237"/>
    </source>
</evidence>
<dbReference type="OrthoDB" id="9797618at2"/>
<comment type="similarity">
    <text evidence="2">Belongs to the LolB family.</text>
</comment>
<evidence type="ECO:0000256" key="6">
    <source>
        <dbReference type="ARBA" id="ARBA00022729"/>
    </source>
</evidence>
<sequence>MKPLKTIIQPLIIVLLAAFLSSCGLLNKPSDPDFKLPADINKLKSWTVRGKVLIKTDTENVSGYFYWHKDLETNQFSLNAFIGINILSLTTENGISTLEFGGSVYQDTNPTRLIQTVTGLDLPIENLEFWVRGQLTGTEKHIVRGSQNIKQFVQINKQQKWQVKYSKYQKQNIYHLPMAISLTGKNTKLKLSVSSWEFLL</sequence>
<evidence type="ECO:0000256" key="5">
    <source>
        <dbReference type="ARBA" id="ARBA00022448"/>
    </source>
</evidence>